<name>M5G6E9_DACPD</name>
<feature type="compositionally biased region" description="Pro residues" evidence="1">
    <location>
        <begin position="74"/>
        <end position="83"/>
    </location>
</feature>
<dbReference type="Proteomes" id="UP000030653">
    <property type="component" value="Unassembled WGS sequence"/>
</dbReference>
<proteinExistence type="predicted"/>
<dbReference type="EMBL" id="JH795864">
    <property type="protein sequence ID" value="EJU01402.1"/>
    <property type="molecule type" value="Genomic_DNA"/>
</dbReference>
<evidence type="ECO:0000256" key="1">
    <source>
        <dbReference type="SAM" id="MobiDB-lite"/>
    </source>
</evidence>
<evidence type="ECO:0000313" key="3">
    <source>
        <dbReference type="Proteomes" id="UP000030653"/>
    </source>
</evidence>
<gene>
    <name evidence="2" type="ORF">DACRYDRAFT_107954</name>
</gene>
<protein>
    <submittedName>
        <fullName evidence="2">Uncharacterized protein</fullName>
    </submittedName>
</protein>
<feature type="region of interest" description="Disordered" evidence="1">
    <location>
        <begin position="61"/>
        <end position="85"/>
    </location>
</feature>
<evidence type="ECO:0000313" key="2">
    <source>
        <dbReference type="EMBL" id="EJU01402.1"/>
    </source>
</evidence>
<dbReference type="RefSeq" id="XP_040628299.1">
    <property type="nucleotide sequence ID" value="XM_040768564.1"/>
</dbReference>
<organism evidence="2 3">
    <name type="scientific">Dacryopinax primogenitus (strain DJM 731)</name>
    <name type="common">Brown rot fungus</name>
    <dbReference type="NCBI Taxonomy" id="1858805"/>
    <lineage>
        <taxon>Eukaryota</taxon>
        <taxon>Fungi</taxon>
        <taxon>Dikarya</taxon>
        <taxon>Basidiomycota</taxon>
        <taxon>Agaricomycotina</taxon>
        <taxon>Dacrymycetes</taxon>
        <taxon>Dacrymycetales</taxon>
        <taxon>Dacrymycetaceae</taxon>
        <taxon>Dacryopinax</taxon>
    </lineage>
</organism>
<dbReference type="AlphaFoldDB" id="M5G6E9"/>
<dbReference type="HOGENOM" id="CLU_1713184_0_0_1"/>
<feature type="compositionally biased region" description="Acidic residues" evidence="1">
    <location>
        <begin position="13"/>
        <end position="36"/>
    </location>
</feature>
<sequence length="153" mass="16911">MNNVTRVAGGDAEVWEEVGDEEDEEEEQEEEGDEADGQSAECLLIYHKIDNLPHYLTPAASMSTGIMPASPSSSPHPSPPPTPCKKSNLPVITTFYIPTSAEVHVAWEDCNKLQDFQPPISAPRKHTTGFLACMFKHSKHRQHSNFTIPPLCL</sequence>
<dbReference type="GeneID" id="63683626"/>
<keyword evidence="3" id="KW-1185">Reference proteome</keyword>
<feature type="region of interest" description="Disordered" evidence="1">
    <location>
        <begin position="1"/>
        <end position="39"/>
    </location>
</feature>
<reference evidence="2 3" key="1">
    <citation type="journal article" date="2012" name="Science">
        <title>The Paleozoic origin of enzymatic lignin decomposition reconstructed from 31 fungal genomes.</title>
        <authorList>
            <person name="Floudas D."/>
            <person name="Binder M."/>
            <person name="Riley R."/>
            <person name="Barry K."/>
            <person name="Blanchette R.A."/>
            <person name="Henrissat B."/>
            <person name="Martinez A.T."/>
            <person name="Otillar R."/>
            <person name="Spatafora J.W."/>
            <person name="Yadav J.S."/>
            <person name="Aerts A."/>
            <person name="Benoit I."/>
            <person name="Boyd A."/>
            <person name="Carlson A."/>
            <person name="Copeland A."/>
            <person name="Coutinho P.M."/>
            <person name="de Vries R.P."/>
            <person name="Ferreira P."/>
            <person name="Findley K."/>
            <person name="Foster B."/>
            <person name="Gaskell J."/>
            <person name="Glotzer D."/>
            <person name="Gorecki P."/>
            <person name="Heitman J."/>
            <person name="Hesse C."/>
            <person name="Hori C."/>
            <person name="Igarashi K."/>
            <person name="Jurgens J.A."/>
            <person name="Kallen N."/>
            <person name="Kersten P."/>
            <person name="Kohler A."/>
            <person name="Kuees U."/>
            <person name="Kumar T.K.A."/>
            <person name="Kuo A."/>
            <person name="LaButti K."/>
            <person name="Larrondo L.F."/>
            <person name="Lindquist E."/>
            <person name="Ling A."/>
            <person name="Lombard V."/>
            <person name="Lucas S."/>
            <person name="Lundell T."/>
            <person name="Martin R."/>
            <person name="McLaughlin D.J."/>
            <person name="Morgenstern I."/>
            <person name="Morin E."/>
            <person name="Murat C."/>
            <person name="Nagy L.G."/>
            <person name="Nolan M."/>
            <person name="Ohm R.A."/>
            <person name="Patyshakuliyeva A."/>
            <person name="Rokas A."/>
            <person name="Ruiz-Duenas F.J."/>
            <person name="Sabat G."/>
            <person name="Salamov A."/>
            <person name="Samejima M."/>
            <person name="Schmutz J."/>
            <person name="Slot J.C."/>
            <person name="St John F."/>
            <person name="Stenlid J."/>
            <person name="Sun H."/>
            <person name="Sun S."/>
            <person name="Syed K."/>
            <person name="Tsang A."/>
            <person name="Wiebenga A."/>
            <person name="Young D."/>
            <person name="Pisabarro A."/>
            <person name="Eastwood D.C."/>
            <person name="Martin F."/>
            <person name="Cullen D."/>
            <person name="Grigoriev I.V."/>
            <person name="Hibbett D.S."/>
        </authorList>
    </citation>
    <scope>NUCLEOTIDE SEQUENCE [LARGE SCALE GENOMIC DNA]</scope>
    <source>
        <strain evidence="2 3">DJM-731 SS1</strain>
    </source>
</reference>
<accession>M5G6E9</accession>